<dbReference type="PANTHER" id="PTHR10443">
    <property type="entry name" value="MICROSOMAL DIPEPTIDASE"/>
    <property type="match status" value="1"/>
</dbReference>
<dbReference type="EMBL" id="BMKW01000006">
    <property type="protein sequence ID" value="GGJ17105.1"/>
    <property type="molecule type" value="Genomic_DNA"/>
</dbReference>
<accession>A0A917KL47</accession>
<evidence type="ECO:0000313" key="2">
    <source>
        <dbReference type="Proteomes" id="UP000661507"/>
    </source>
</evidence>
<gene>
    <name evidence="1" type="ORF">GCM10011320_25580</name>
</gene>
<dbReference type="InterPro" id="IPR032466">
    <property type="entry name" value="Metal_Hydrolase"/>
</dbReference>
<dbReference type="InterPro" id="IPR008257">
    <property type="entry name" value="Pept_M19"/>
</dbReference>
<proteinExistence type="predicted"/>
<dbReference type="RefSeq" id="WP_188967449.1">
    <property type="nucleotide sequence ID" value="NZ_BMKW01000006.1"/>
</dbReference>
<dbReference type="AlphaFoldDB" id="A0A917KL47"/>
<dbReference type="GO" id="GO:0070573">
    <property type="term" value="F:metallodipeptidase activity"/>
    <property type="evidence" value="ECO:0007669"/>
    <property type="project" value="InterPro"/>
</dbReference>
<comment type="caution">
    <text evidence="1">The sequence shown here is derived from an EMBL/GenBank/DDBJ whole genome shotgun (WGS) entry which is preliminary data.</text>
</comment>
<name>A0A917KL47_9PROT</name>
<protein>
    <submittedName>
        <fullName evidence="1">Membrane dipeptidase</fullName>
    </submittedName>
</protein>
<sequence length="326" mass="36110">MGQSFWESVISCDLVLPYSEPYEDLDTILPRYVAAGISSVSLSLSGDRHGIEQTMRHLAMVRAGILREPERYRLALSVPDIRQAKRDGKLAIQFNFQGSNGLGGDVEMVEVYYALGVRQMLLAYNKRNAAADGCLEESDAGLSSFGRSLIRRMNQVGMIVDATHTGYASCRDIFECSTTPVIFSHSNAIAVHGHERNIPDDLIRACAGSGGVIGVTGIGNFLSEEGTAEVADMLRHIRYIADSVGPQHVAIGIDNVYFTREHYRNFAKTPHRWTGRKALRPPPWNYFEPEQMPQLADALLDNGFSETEARGILGENYLRVAEGIWQ</sequence>
<dbReference type="Proteomes" id="UP000661507">
    <property type="component" value="Unassembled WGS sequence"/>
</dbReference>
<organism evidence="1 2">
    <name type="scientific">Neoroseomonas lacus</name>
    <dbReference type="NCBI Taxonomy" id="287609"/>
    <lineage>
        <taxon>Bacteria</taxon>
        <taxon>Pseudomonadati</taxon>
        <taxon>Pseudomonadota</taxon>
        <taxon>Alphaproteobacteria</taxon>
        <taxon>Acetobacterales</taxon>
        <taxon>Acetobacteraceae</taxon>
        <taxon>Neoroseomonas</taxon>
    </lineage>
</organism>
<dbReference type="SUPFAM" id="SSF51556">
    <property type="entry name" value="Metallo-dependent hydrolases"/>
    <property type="match status" value="1"/>
</dbReference>
<dbReference type="Gene3D" id="3.20.20.140">
    <property type="entry name" value="Metal-dependent hydrolases"/>
    <property type="match status" value="1"/>
</dbReference>
<keyword evidence="2" id="KW-1185">Reference proteome</keyword>
<evidence type="ECO:0000313" key="1">
    <source>
        <dbReference type="EMBL" id="GGJ17105.1"/>
    </source>
</evidence>
<dbReference type="PROSITE" id="PS51365">
    <property type="entry name" value="RENAL_DIPEPTIDASE_2"/>
    <property type="match status" value="1"/>
</dbReference>
<dbReference type="GO" id="GO:0006508">
    <property type="term" value="P:proteolysis"/>
    <property type="evidence" value="ECO:0007669"/>
    <property type="project" value="InterPro"/>
</dbReference>
<reference evidence="1" key="2">
    <citation type="submission" date="2020-09" db="EMBL/GenBank/DDBJ databases">
        <authorList>
            <person name="Sun Q."/>
            <person name="Zhou Y."/>
        </authorList>
    </citation>
    <scope>NUCLEOTIDE SEQUENCE</scope>
    <source>
        <strain evidence="1">CGMCC 1.3617</strain>
    </source>
</reference>
<dbReference type="Pfam" id="PF01244">
    <property type="entry name" value="Peptidase_M19"/>
    <property type="match status" value="1"/>
</dbReference>
<reference evidence="1" key="1">
    <citation type="journal article" date="2014" name="Int. J. Syst. Evol. Microbiol.">
        <title>Complete genome sequence of Corynebacterium casei LMG S-19264T (=DSM 44701T), isolated from a smear-ripened cheese.</title>
        <authorList>
            <consortium name="US DOE Joint Genome Institute (JGI-PGF)"/>
            <person name="Walter F."/>
            <person name="Albersmeier A."/>
            <person name="Kalinowski J."/>
            <person name="Ruckert C."/>
        </authorList>
    </citation>
    <scope>NUCLEOTIDE SEQUENCE</scope>
    <source>
        <strain evidence="1">CGMCC 1.3617</strain>
    </source>
</reference>
<dbReference type="PANTHER" id="PTHR10443:SF12">
    <property type="entry name" value="DIPEPTIDASE"/>
    <property type="match status" value="1"/>
</dbReference>